<evidence type="ECO:0000313" key="2">
    <source>
        <dbReference type="EMBL" id="CCI82603.1"/>
    </source>
</evidence>
<reference evidence="2 3" key="1">
    <citation type="submission" date="2012-06" db="EMBL/GenBank/DDBJ databases">
        <title>Draft Genome Sequence of Lactobacillus hominis Strain CRBIP 24.179T, isolated from human intestine.</title>
        <authorList>
            <person name="Cousin S."/>
            <person name="Ma L."/>
            <person name="Bizet C."/>
            <person name="Loux V."/>
            <person name="Bouchier C."/>
            <person name="Clermont D."/>
            <person name="Creno S."/>
        </authorList>
    </citation>
    <scope>NUCLEOTIDE SEQUENCE [LARGE SCALE GENOMIC DNA]</scope>
    <source>
        <strain evidence="3">CRBIP 24.179T</strain>
    </source>
</reference>
<dbReference type="OrthoDB" id="2285516at2"/>
<dbReference type="InterPro" id="IPR014960">
    <property type="entry name" value="DUF1828"/>
</dbReference>
<accession>I7IW64</accession>
<dbReference type="EMBL" id="CAKE01000029">
    <property type="protein sequence ID" value="CCI82603.1"/>
    <property type="molecule type" value="Genomic_DNA"/>
</dbReference>
<dbReference type="STRING" id="1423758.FC41_GL001135"/>
<evidence type="ECO:0000313" key="3">
    <source>
        <dbReference type="Proteomes" id="UP000009320"/>
    </source>
</evidence>
<dbReference type="eggNOG" id="ENOG502ZAE6">
    <property type="taxonomic scope" value="Bacteria"/>
</dbReference>
<sequence length="268" mass="31270">MSVSAEKLLNKIQSQWLEWIKDRVHFNPINDHDMQVLTEFSDYFGDGILFNIIENENHTLTLTDKGYTCWNMEMNGIDLNKKATTRNNLFKWYLKSFNFIENNNVIQKDNVKFEDLSQSILDFIQLLLRISDLGATNRANTRGIFFDDVKKYFNNDKEVFYFTTNNIALGKTKQQYTFEYNFTPELGVNKLTKLYNTLSKNTMEAIIGIYSDTIDYLADNYRDSSFNVLINGLTDNSKQFAEGLEEHNIQVIDFQDKELVNKILGKTA</sequence>
<keyword evidence="3" id="KW-1185">Reference proteome</keyword>
<organism evidence="2 3">
    <name type="scientific">Lactobacillus hominis DSM 23910 = CRBIP 24.179</name>
    <dbReference type="NCBI Taxonomy" id="1423758"/>
    <lineage>
        <taxon>Bacteria</taxon>
        <taxon>Bacillati</taxon>
        <taxon>Bacillota</taxon>
        <taxon>Bacilli</taxon>
        <taxon>Lactobacillales</taxon>
        <taxon>Lactobacillaceae</taxon>
        <taxon>Lactobacillus</taxon>
    </lineage>
</organism>
<dbReference type="AlphaFoldDB" id="I7IW64"/>
<dbReference type="Pfam" id="PF08861">
    <property type="entry name" value="DUF1828"/>
    <property type="match status" value="1"/>
</dbReference>
<comment type="caution">
    <text evidence="2">The sequence shown here is derived from an EMBL/GenBank/DDBJ whole genome shotgun (WGS) entry which is preliminary data.</text>
</comment>
<dbReference type="GeneID" id="82847807"/>
<proteinExistence type="predicted"/>
<gene>
    <name evidence="2" type="ORF">BN55_05745</name>
</gene>
<feature type="domain" description="DUF1828" evidence="1">
    <location>
        <begin position="38"/>
        <end position="130"/>
    </location>
</feature>
<name>I7IW64_9LACO</name>
<dbReference type="Proteomes" id="UP000009320">
    <property type="component" value="Unassembled WGS sequence"/>
</dbReference>
<evidence type="ECO:0000259" key="1">
    <source>
        <dbReference type="Pfam" id="PF08861"/>
    </source>
</evidence>
<dbReference type="RefSeq" id="WP_008471733.1">
    <property type="nucleotide sequence ID" value="NZ_AYZP01000021.1"/>
</dbReference>
<protein>
    <recommendedName>
        <fullName evidence="1">DUF1828 domain-containing protein</fullName>
    </recommendedName>
</protein>